<feature type="region of interest" description="Adenylyl transferase" evidence="7">
    <location>
        <begin position="496"/>
        <end position="1025"/>
    </location>
</feature>
<evidence type="ECO:0000256" key="7">
    <source>
        <dbReference type="HAMAP-Rule" id="MF_00802"/>
    </source>
</evidence>
<dbReference type="GO" id="GO:0000287">
    <property type="term" value="F:magnesium ion binding"/>
    <property type="evidence" value="ECO:0007669"/>
    <property type="project" value="UniProtKB-UniRule"/>
</dbReference>
<dbReference type="GO" id="GO:0008882">
    <property type="term" value="F:[glutamate-ammonia-ligase] adenylyltransferase activity"/>
    <property type="evidence" value="ECO:0007669"/>
    <property type="project" value="UniProtKB-UniRule"/>
</dbReference>
<dbReference type="GO" id="GO:0005524">
    <property type="term" value="F:ATP binding"/>
    <property type="evidence" value="ECO:0007669"/>
    <property type="project" value="UniProtKB-UniRule"/>
</dbReference>
<dbReference type="SUPFAM" id="SSF81301">
    <property type="entry name" value="Nucleotidyltransferase"/>
    <property type="match status" value="2"/>
</dbReference>
<dbReference type="EMBL" id="LO017727">
    <property type="protein sequence ID" value="CRH05379.1"/>
    <property type="molecule type" value="Genomic_DNA"/>
</dbReference>
<organism evidence="10">
    <name type="scientific">Magnetococcus massalia (strain MO-1)</name>
    <dbReference type="NCBI Taxonomy" id="451514"/>
    <lineage>
        <taxon>Bacteria</taxon>
        <taxon>Pseudomonadati</taxon>
        <taxon>Pseudomonadota</taxon>
        <taxon>Magnetococcia</taxon>
        <taxon>Magnetococcales</taxon>
        <taxon>Magnetococcaceae</taxon>
        <taxon>Magnetococcus</taxon>
    </lineage>
</organism>
<evidence type="ECO:0000256" key="3">
    <source>
        <dbReference type="ARBA" id="ARBA00022741"/>
    </source>
</evidence>
<dbReference type="HAMAP" id="MF_00802">
    <property type="entry name" value="GlnE"/>
    <property type="match status" value="1"/>
</dbReference>
<dbReference type="PANTHER" id="PTHR30621">
    <property type="entry name" value="GLUTAMINE SYNTHETASE ADENYLYLTRANSFERASE"/>
    <property type="match status" value="1"/>
</dbReference>
<accession>A0A1S7LH35</accession>
<comment type="catalytic activity">
    <reaction evidence="7">
        <text>[glutamine synthetase]-O(4)-(5'-adenylyl)-L-tyrosine + phosphate = [glutamine synthetase]-L-tyrosine + ADP</text>
        <dbReference type="Rhea" id="RHEA:43716"/>
        <dbReference type="Rhea" id="RHEA-COMP:10660"/>
        <dbReference type="Rhea" id="RHEA-COMP:10661"/>
        <dbReference type="ChEBI" id="CHEBI:43474"/>
        <dbReference type="ChEBI" id="CHEBI:46858"/>
        <dbReference type="ChEBI" id="CHEBI:83624"/>
        <dbReference type="ChEBI" id="CHEBI:456216"/>
        <dbReference type="EC" id="2.7.7.89"/>
    </reaction>
</comment>
<dbReference type="SUPFAM" id="SSF81593">
    <property type="entry name" value="Nucleotidyltransferase substrate binding subunit/domain"/>
    <property type="match status" value="2"/>
</dbReference>
<keyword evidence="3 7" id="KW-0547">Nucleotide-binding</keyword>
<protein>
    <recommendedName>
        <fullName evidence="7">Bifunctional glutamine synthetase adenylyltransferase/adenylyl-removing enzyme</fullName>
    </recommendedName>
    <alternativeName>
        <fullName evidence="7">ATP:glutamine synthetase adenylyltransferase</fullName>
    </alternativeName>
    <alternativeName>
        <fullName evidence="7">ATase</fullName>
    </alternativeName>
    <domain>
        <recommendedName>
            <fullName evidence="7">Glutamine synthetase adenylyl-L-tyrosine phosphorylase</fullName>
            <ecNumber evidence="7">2.7.7.89</ecNumber>
        </recommendedName>
        <alternativeName>
            <fullName evidence="7">Adenylyl removase</fullName>
            <shortName evidence="7">AR</shortName>
            <shortName evidence="7">AT-N</shortName>
        </alternativeName>
    </domain>
    <domain>
        <recommendedName>
            <fullName evidence="7">Glutamine synthetase adenylyl transferase</fullName>
            <ecNumber evidence="7">2.7.7.42</ecNumber>
        </recommendedName>
        <alternativeName>
            <fullName evidence="7">Adenylyl transferase</fullName>
            <shortName evidence="7">AT</shortName>
            <shortName evidence="7">AT-C</shortName>
        </alternativeName>
    </domain>
</protein>
<dbReference type="Gene3D" id="1.20.120.1510">
    <property type="match status" value="1"/>
</dbReference>
<feature type="domain" description="Glutamate-ammonia ligase adenylyltransferase repeated" evidence="8">
    <location>
        <begin position="75"/>
        <end position="324"/>
    </location>
</feature>
<sequence length="1025" mass="117947">MTETSTALLSSQLIQALNLDQEAQDHLTELIATTAEPDHLNSTLEQCLFSFLDTPEDPRMLAWQEAMAHWRWRRRIILALGNSPFLSNILRRWPEFLMTLQQRGIDWQAEPYKQRVIDDLLGTEDREEAERRLRVHKHLSFLDIGMRDLTGEAPLEETTEHLSLVAEATLEAAYQWLERYYEGRFGKPMAVPEEGGEERRVKFVILGMGKFGAYELNFSSDIDLIFLFDHDNGMTDGKQCLSIKAYYVKMGRDLMSMMSKQTKEGMVFRTDLRLRPEGEAGELSLSVRSAETYYESWGQTWERSAMIKARPVAGDMALGNTFLKNLHPFVYRRFLDFGALESIRDMKKKIDHKVNNQDAYGKNIKLGFGGIREIEFFAQSHQLIHAGRIKTLQDRRTCPVLESLADLGLIERSTADTLISAYRFLRTVEHRIQIVREQQTHNLPDDALGMQQLSRRMGMMDLNQFEEKLDRVRGQVHAAYDDLFFEADRQVTEEGGDERVRQLMGTSTDHQEQETKEHLAELGFEFPDQALERLNLFKQGPDAKKHPLTEAGQRSFSRLVPLMLKHIFDAPDPDLALQHTEQFLQQILQRTNYLALLVENPALLSIIMPIFGSSTFLSRHLINHPRIMDSLVGLDFITTYRGNNEMRVELAEKMNSAEDSEERFDELRMFRNTEMLRLGMRDLAGFAELQEVMAGLSSLAMVVLEQACMDAMSDLMEKHGKPMWGDADGQQHRARFMVVAMGKLGGDELNYSSDLDLIFVHTSGGDDQWTDGPKQVSNTQFFARMAQKVIGTLTAFSAGGRLYEIDMRLRPSGSSGPVVTSLEAFEKYQQEEAWTWEHQALSRAHVVVGHREDAKRMREIIQTILLQPRETDKLCHEVAEMRQRMFEEKRPPEGVIDIKQAPGGIVDIEFLIQYLILAHAHDTPTIIQRNANRALMSIKRAGLIDKETFVQLDEAYRFYRLVENRLRLLHDRSENCIKLDEKLTNRRLAHLCSLESDQLLIDRLQQHFAAVRPIYTSFLPQETEP</sequence>
<dbReference type="InterPro" id="IPR013546">
    <property type="entry name" value="PII_UdlTrfase/GS_AdlTrfase"/>
</dbReference>
<dbReference type="FunFam" id="1.20.120.330:FF:000005">
    <property type="entry name" value="Bifunctional glutamine synthetase adenylyltransferase/adenylyl-removing enzyme"/>
    <property type="match status" value="1"/>
</dbReference>
<comment type="function">
    <text evidence="7">Involved in the regulation of glutamine synthetase GlnA, a key enzyme in the process to assimilate ammonia. When cellular nitrogen levels are high, the C-terminal adenylyl transferase (AT) inactivates GlnA by covalent transfer of an adenylyl group from ATP to specific tyrosine residue of GlnA, thus reducing its activity. Conversely, when nitrogen levels are low, the N-terminal adenylyl removase (AR) activates GlnA by removing the adenylyl group by phosphorolysis, increasing its activity. The regulatory region of GlnE binds the signal transduction protein PII (GlnB) which indicates the nitrogen status of the cell.</text>
</comment>
<dbReference type="CDD" id="cd05401">
    <property type="entry name" value="NT_GlnE_GlnD_like"/>
    <property type="match status" value="2"/>
</dbReference>
<dbReference type="EC" id="2.7.7.89" evidence="7"/>
<keyword evidence="5 7" id="KW-0460">Magnesium</keyword>
<dbReference type="Gene3D" id="1.20.120.330">
    <property type="entry name" value="Nucleotidyltransferases domain 2"/>
    <property type="match status" value="2"/>
</dbReference>
<dbReference type="InterPro" id="IPR043519">
    <property type="entry name" value="NT_sf"/>
</dbReference>
<comment type="similarity">
    <text evidence="7">Belongs to the GlnE family.</text>
</comment>
<feature type="region of interest" description="Adenylyl removase" evidence="7">
    <location>
        <begin position="1"/>
        <end position="488"/>
    </location>
</feature>
<evidence type="ECO:0000256" key="4">
    <source>
        <dbReference type="ARBA" id="ARBA00022840"/>
    </source>
</evidence>
<dbReference type="Gene3D" id="3.30.460.10">
    <property type="entry name" value="Beta Polymerase, domain 2"/>
    <property type="match status" value="2"/>
</dbReference>
<comment type="catalytic activity">
    <reaction evidence="7">
        <text>[glutamine synthetase]-L-tyrosine + ATP = [glutamine synthetase]-O(4)-(5'-adenylyl)-L-tyrosine + diphosphate</text>
        <dbReference type="Rhea" id="RHEA:18589"/>
        <dbReference type="Rhea" id="RHEA-COMP:10660"/>
        <dbReference type="Rhea" id="RHEA-COMP:10661"/>
        <dbReference type="ChEBI" id="CHEBI:30616"/>
        <dbReference type="ChEBI" id="CHEBI:33019"/>
        <dbReference type="ChEBI" id="CHEBI:46858"/>
        <dbReference type="ChEBI" id="CHEBI:83624"/>
        <dbReference type="EC" id="2.7.7.42"/>
    </reaction>
</comment>
<dbReference type="InterPro" id="IPR005190">
    <property type="entry name" value="GlnE_rpt_dom"/>
</dbReference>
<reference evidence="10" key="1">
    <citation type="submission" date="2015-04" db="EMBL/GenBank/DDBJ databases">
        <authorList>
            <person name="Syromyatnikov M.Y."/>
            <person name="Popov V.N."/>
        </authorList>
    </citation>
    <scope>NUCLEOTIDE SEQUENCE</scope>
    <source>
        <strain evidence="10">MO-1</strain>
    </source>
</reference>
<feature type="domain" description="PII-uridylyltransferase/Glutamine-synthetase adenylyltransferase" evidence="9">
    <location>
        <begin position="344"/>
        <end position="484"/>
    </location>
</feature>
<dbReference type="EC" id="2.7.7.42" evidence="7"/>
<dbReference type="InterPro" id="IPR023057">
    <property type="entry name" value="GlnE"/>
</dbReference>
<dbReference type="GO" id="GO:0005829">
    <property type="term" value="C:cytosol"/>
    <property type="evidence" value="ECO:0007669"/>
    <property type="project" value="TreeGrafter"/>
</dbReference>
<keyword evidence="2 7" id="KW-0548">Nucleotidyltransferase</keyword>
<keyword evidence="4 7" id="KW-0067">ATP-binding</keyword>
<keyword evidence="1 7" id="KW-0808">Transferase</keyword>
<feature type="domain" description="Glutamate-ammonia ligase adenylyltransferase repeated" evidence="8">
    <location>
        <begin position="607"/>
        <end position="855"/>
    </location>
</feature>
<evidence type="ECO:0000259" key="8">
    <source>
        <dbReference type="Pfam" id="PF03710"/>
    </source>
</evidence>
<dbReference type="PANTHER" id="PTHR30621:SF0">
    <property type="entry name" value="BIFUNCTIONAL GLUTAMINE SYNTHETASE ADENYLYLTRANSFERASE_ADENYLYL-REMOVING ENZYME"/>
    <property type="match status" value="1"/>
</dbReference>
<gene>
    <name evidence="7" type="primary">glnE</name>
    <name evidence="10" type="ORF">MAGMO_1185</name>
</gene>
<keyword evidence="6 7" id="KW-0511">Multifunctional enzyme</keyword>
<dbReference type="Pfam" id="PF08335">
    <property type="entry name" value="GlnD_UR_UTase"/>
    <property type="match status" value="2"/>
</dbReference>
<dbReference type="Pfam" id="PF03710">
    <property type="entry name" value="GlnE"/>
    <property type="match status" value="2"/>
</dbReference>
<evidence type="ECO:0000313" key="10">
    <source>
        <dbReference type="EMBL" id="CRH05379.1"/>
    </source>
</evidence>
<proteinExistence type="inferred from homology"/>
<feature type="domain" description="PII-uridylyltransferase/Glutamine-synthetase adenylyltransferase" evidence="9">
    <location>
        <begin position="896"/>
        <end position="1017"/>
    </location>
</feature>
<dbReference type="FunFam" id="3.30.460.10:FF:000009">
    <property type="entry name" value="Bifunctional glutamine synthetase adenylyltransferase/adenylyl-removing enzyme"/>
    <property type="match status" value="1"/>
</dbReference>
<evidence type="ECO:0000259" key="9">
    <source>
        <dbReference type="Pfam" id="PF08335"/>
    </source>
</evidence>
<evidence type="ECO:0000256" key="6">
    <source>
        <dbReference type="ARBA" id="ARBA00023268"/>
    </source>
</evidence>
<evidence type="ECO:0000256" key="5">
    <source>
        <dbReference type="ARBA" id="ARBA00022842"/>
    </source>
</evidence>
<comment type="cofactor">
    <cofactor evidence="7">
        <name>Mg(2+)</name>
        <dbReference type="ChEBI" id="CHEBI:18420"/>
    </cofactor>
</comment>
<dbReference type="NCBIfam" id="NF008292">
    <property type="entry name" value="PRK11072.1"/>
    <property type="match status" value="1"/>
</dbReference>
<evidence type="ECO:0000256" key="1">
    <source>
        <dbReference type="ARBA" id="ARBA00022679"/>
    </source>
</evidence>
<evidence type="ECO:0000256" key="2">
    <source>
        <dbReference type="ARBA" id="ARBA00022695"/>
    </source>
</evidence>
<dbReference type="NCBIfam" id="NF010706">
    <property type="entry name" value="PRK14108.1"/>
    <property type="match status" value="1"/>
</dbReference>
<dbReference type="GO" id="GO:0047388">
    <property type="term" value="F:[glutamine synthetase]-adenylyl-L-tyrosine phosphorylase activity"/>
    <property type="evidence" value="ECO:0007669"/>
    <property type="project" value="UniProtKB-EC"/>
</dbReference>
<name>A0A1S7LH35_MAGMO</name>
<dbReference type="GO" id="GO:0000820">
    <property type="term" value="P:regulation of glutamine family amino acid metabolic process"/>
    <property type="evidence" value="ECO:0007669"/>
    <property type="project" value="UniProtKB-UniRule"/>
</dbReference>
<dbReference type="AlphaFoldDB" id="A0A1S7LH35"/>